<reference evidence="1 2" key="1">
    <citation type="submission" date="2018-11" db="EMBL/GenBank/DDBJ databases">
        <authorList>
            <consortium name="Pathogen Informatics"/>
        </authorList>
    </citation>
    <scope>NUCLEOTIDE SEQUENCE [LARGE SCALE GENOMIC DNA]</scope>
</reference>
<name>A0A3P7IEI9_STRVU</name>
<dbReference type="Proteomes" id="UP000270094">
    <property type="component" value="Unassembled WGS sequence"/>
</dbReference>
<dbReference type="OrthoDB" id="5835668at2759"/>
<evidence type="ECO:0000313" key="2">
    <source>
        <dbReference type="Proteomes" id="UP000270094"/>
    </source>
</evidence>
<gene>
    <name evidence="1" type="ORF">SVUK_LOCUS2934</name>
</gene>
<dbReference type="EMBL" id="UYYB01007078">
    <property type="protein sequence ID" value="VDM67936.1"/>
    <property type="molecule type" value="Genomic_DNA"/>
</dbReference>
<accession>A0A3P7IEI9</accession>
<proteinExistence type="predicted"/>
<organism evidence="1 2">
    <name type="scientific">Strongylus vulgaris</name>
    <name type="common">Blood worm</name>
    <dbReference type="NCBI Taxonomy" id="40348"/>
    <lineage>
        <taxon>Eukaryota</taxon>
        <taxon>Metazoa</taxon>
        <taxon>Ecdysozoa</taxon>
        <taxon>Nematoda</taxon>
        <taxon>Chromadorea</taxon>
        <taxon>Rhabditida</taxon>
        <taxon>Rhabditina</taxon>
        <taxon>Rhabditomorpha</taxon>
        <taxon>Strongyloidea</taxon>
        <taxon>Strongylidae</taxon>
        <taxon>Strongylus</taxon>
    </lineage>
</organism>
<protein>
    <recommendedName>
        <fullName evidence="3">Mediator of RNA polymerase II transcription subunit 11</fullName>
    </recommendedName>
</protein>
<keyword evidence="2" id="KW-1185">Reference proteome</keyword>
<evidence type="ECO:0000313" key="1">
    <source>
        <dbReference type="EMBL" id="VDM67936.1"/>
    </source>
</evidence>
<sequence>MAPESDRTRLHRLAEKDDDVIKMLHELIETVKQAAANFKTCAMLAGSSMKRAEHHERDLDHIILELESISLNN</sequence>
<dbReference type="AlphaFoldDB" id="A0A3P7IEI9"/>
<evidence type="ECO:0008006" key="3">
    <source>
        <dbReference type="Google" id="ProtNLM"/>
    </source>
</evidence>